<gene>
    <name evidence="1" type="ORF">EO246_12870</name>
</gene>
<protein>
    <submittedName>
        <fullName evidence="1">Uncharacterized protein</fullName>
    </submittedName>
</protein>
<accession>A0A3S3N527</accession>
<dbReference type="EMBL" id="SAXH01000049">
    <property type="protein sequence ID" value="RWR43651.1"/>
    <property type="molecule type" value="Genomic_DNA"/>
</dbReference>
<evidence type="ECO:0000313" key="2">
    <source>
        <dbReference type="Proteomes" id="UP000285859"/>
    </source>
</evidence>
<comment type="caution">
    <text evidence="1">The sequence shown here is derived from an EMBL/GenBank/DDBJ whole genome shotgun (WGS) entry which is preliminary data.</text>
</comment>
<name>A0A3S3N527_9LACT</name>
<reference evidence="1 2" key="1">
    <citation type="submission" date="2019-01" db="EMBL/GenBank/DDBJ databases">
        <title>Whole genome sequence of Lactococcus lactis isolated from cow milk.</title>
        <authorList>
            <person name="Sundararaman A."/>
            <person name="Tamang J.-P."/>
            <person name="Halami P."/>
        </authorList>
    </citation>
    <scope>NUCLEOTIDE SEQUENCE [LARGE SCALE GENOMIC DNA]</scope>
    <source>
        <strain evidence="1 2">C2D</strain>
    </source>
</reference>
<dbReference type="Proteomes" id="UP000285859">
    <property type="component" value="Unassembled WGS sequence"/>
</dbReference>
<dbReference type="RefSeq" id="WP_128268200.1">
    <property type="nucleotide sequence ID" value="NZ_JACCJA010000048.1"/>
</dbReference>
<dbReference type="AlphaFoldDB" id="A0A3S3N527"/>
<sequence>MNVSKSFKVIIAAISLFIAGIIVVGANANTAYASQIFQSQNPNNRHLDTMYTANSVEHSNLIRAGWMNFGVA</sequence>
<organism evidence="1 2">
    <name type="scientific">Lactococcus lactis</name>
    <dbReference type="NCBI Taxonomy" id="1358"/>
    <lineage>
        <taxon>Bacteria</taxon>
        <taxon>Bacillati</taxon>
        <taxon>Bacillota</taxon>
        <taxon>Bacilli</taxon>
        <taxon>Lactobacillales</taxon>
        <taxon>Streptococcaceae</taxon>
        <taxon>Lactococcus</taxon>
    </lineage>
</organism>
<proteinExistence type="predicted"/>
<evidence type="ECO:0000313" key="1">
    <source>
        <dbReference type="EMBL" id="RWR43651.1"/>
    </source>
</evidence>